<reference evidence="3" key="1">
    <citation type="journal article" date="2014" name="Int. J. Syst. Evol. Microbiol.">
        <title>Complete genome sequence of Corynebacterium casei LMG S-19264T (=DSM 44701T), isolated from a smear-ripened cheese.</title>
        <authorList>
            <consortium name="US DOE Joint Genome Institute (JGI-PGF)"/>
            <person name="Walter F."/>
            <person name="Albersmeier A."/>
            <person name="Kalinowski J."/>
            <person name="Ruckert C."/>
        </authorList>
    </citation>
    <scope>NUCLEOTIDE SEQUENCE</scope>
    <source>
        <strain evidence="3">JCM 4646</strain>
    </source>
</reference>
<dbReference type="PANTHER" id="PTHR37809:SF1">
    <property type="entry name" value="RIBOSOMAL PROTEIN S12 METHYLTHIOTRANSFERASE ACCESSORY FACTOR YCAO"/>
    <property type="match status" value="1"/>
</dbReference>
<name>A0A919FXC5_9ACTN</name>
<dbReference type="InterPro" id="IPR003776">
    <property type="entry name" value="YcaO-like_dom"/>
</dbReference>
<dbReference type="NCBIfam" id="TIGR03882">
    <property type="entry name" value="cyclo_dehyd_2"/>
    <property type="match status" value="1"/>
</dbReference>
<dbReference type="EMBL" id="BNBO01000020">
    <property type="protein sequence ID" value="GHH73516.1"/>
    <property type="molecule type" value="Genomic_DNA"/>
</dbReference>
<organism evidence="3 4">
    <name type="scientific">Kitasatospora indigofera</name>
    <dbReference type="NCBI Taxonomy" id="67307"/>
    <lineage>
        <taxon>Bacteria</taxon>
        <taxon>Bacillati</taxon>
        <taxon>Actinomycetota</taxon>
        <taxon>Actinomycetes</taxon>
        <taxon>Kitasatosporales</taxon>
        <taxon>Streptomycetaceae</taxon>
        <taxon>Kitasatospora</taxon>
    </lineage>
</organism>
<protein>
    <recommendedName>
        <fullName evidence="2">YcaO domain-containing protein</fullName>
    </recommendedName>
</protein>
<dbReference type="InterPro" id="IPR027624">
    <property type="entry name" value="TOMM_cyclo_SagD"/>
</dbReference>
<evidence type="ECO:0000256" key="1">
    <source>
        <dbReference type="SAM" id="MobiDB-lite"/>
    </source>
</evidence>
<dbReference type="Proteomes" id="UP000617734">
    <property type="component" value="Unassembled WGS sequence"/>
</dbReference>
<dbReference type="NCBIfam" id="TIGR03604">
    <property type="entry name" value="TOMM_cyclo_SagD"/>
    <property type="match status" value="1"/>
</dbReference>
<proteinExistence type="predicted"/>
<keyword evidence="4" id="KW-1185">Reference proteome</keyword>
<dbReference type="Gene3D" id="3.30.160.660">
    <property type="match status" value="1"/>
</dbReference>
<evidence type="ECO:0000259" key="2">
    <source>
        <dbReference type="PROSITE" id="PS51664"/>
    </source>
</evidence>
<comment type="caution">
    <text evidence="3">The sequence shown here is derived from an EMBL/GenBank/DDBJ whole genome shotgun (WGS) entry which is preliminary data.</text>
</comment>
<evidence type="ECO:0000313" key="4">
    <source>
        <dbReference type="Proteomes" id="UP000617734"/>
    </source>
</evidence>
<reference evidence="3" key="2">
    <citation type="submission" date="2020-09" db="EMBL/GenBank/DDBJ databases">
        <authorList>
            <person name="Sun Q."/>
            <person name="Ohkuma M."/>
        </authorList>
    </citation>
    <scope>NUCLEOTIDE SEQUENCE</scope>
    <source>
        <strain evidence="3">JCM 4646</strain>
    </source>
</reference>
<evidence type="ECO:0000313" key="3">
    <source>
        <dbReference type="EMBL" id="GHH73516.1"/>
    </source>
</evidence>
<dbReference type="Gene3D" id="3.30.40.250">
    <property type="match status" value="1"/>
</dbReference>
<dbReference type="RefSeq" id="WP_190212056.1">
    <property type="nucleotide sequence ID" value="NZ_BNBO01000020.1"/>
</dbReference>
<accession>A0A919FXC5</accession>
<dbReference type="Gene3D" id="3.30.1330.230">
    <property type="match status" value="1"/>
</dbReference>
<dbReference type="InterPro" id="IPR022291">
    <property type="entry name" value="Bacteriocin_synth_cyclodeHase"/>
</dbReference>
<dbReference type="AlphaFoldDB" id="A0A919FXC5"/>
<sequence>MSTDALPLEAARAGLARELAVRAAAAGLPAPAVSALGNRDALGPEPAAQAVPRAAAGVHLTSSAVLVGPWGGGPDSPAACGSCLAMRWQRLRSRTEREALETGLGSTAADPGWPRLTGFTTDAVWSLCLLVPGPGGPATGLPRVSRLDLETLRVTTVPLLAEPLCPVCATSGAGAGDGAAERAAEEKQEGPVLPLRPRPKPAPDSYRLRSPGSYALPAEALANPVCGVLGAGTWPDVTSPTTAPVAGSVFMRGYAGLTDVTWSGQANSFRASRDLAFLEGLERYAGTHRRRTGEMLVDSYRNLAGAALDPRECGLYAPRTYREDPMVSPFDPERPIPWVRGYSLRDARPVLVPARLCYYSAGLAADNFVFECSNGCAIGSCLEEAVLFGLLELIERDAFLLGWYGGARLTEIDLDSCGGGALRAMTDRAALQGYEVHAFDNRVDLAVPVVTGLAVRRDGGPGTLAFAAGAGFDPLGAVEAALSEILTYLPHLPGQVRERPAELAAMAEDFGLVRRLPDHAALFGLPRMARHAESYLRPTAVRSLDEVYEDWAKVRPRSGDLLDDLLFCRDELVRAGHDVIVVDQTSPEQHRLGLRTVCTVVPGLLPIDFGWSRQRALGLPRLRTALRRGGLRATDLADGDLRLVPHPFP</sequence>
<gene>
    <name evidence="3" type="ORF">GCM10018781_38090</name>
</gene>
<feature type="region of interest" description="Disordered" evidence="1">
    <location>
        <begin position="176"/>
        <end position="206"/>
    </location>
</feature>
<dbReference type="PROSITE" id="PS51664">
    <property type="entry name" value="YCAO"/>
    <property type="match status" value="1"/>
</dbReference>
<dbReference type="Pfam" id="PF02624">
    <property type="entry name" value="YcaO"/>
    <property type="match status" value="1"/>
</dbReference>
<feature type="domain" description="YcaO" evidence="2">
    <location>
        <begin position="264"/>
        <end position="649"/>
    </location>
</feature>
<feature type="compositionally biased region" description="Basic and acidic residues" evidence="1">
    <location>
        <begin position="179"/>
        <end position="189"/>
    </location>
</feature>
<dbReference type="GeneID" id="95354213"/>
<dbReference type="PANTHER" id="PTHR37809">
    <property type="entry name" value="RIBOSOMAL PROTEIN S12 METHYLTHIOTRANSFERASE ACCESSORY FACTOR YCAO"/>
    <property type="match status" value="1"/>
</dbReference>